<reference evidence="3" key="1">
    <citation type="submission" date="2025-08" db="UniProtKB">
        <authorList>
            <consortium name="RefSeq"/>
        </authorList>
    </citation>
    <scope>IDENTIFICATION</scope>
    <source>
        <tissue evidence="3">Leaves</tissue>
    </source>
</reference>
<dbReference type="Proteomes" id="UP000235220">
    <property type="component" value="Chromosome 3"/>
</dbReference>
<dbReference type="InterPro" id="IPR007577">
    <property type="entry name" value="GlycoTrfase_DXD_sugar-bd_CS"/>
</dbReference>
<dbReference type="Gramene" id="Jr03_09420_p1">
    <property type="protein sequence ID" value="cds.Jr03_09420_p1"/>
    <property type="gene ID" value="Jr03_09420"/>
</dbReference>
<organism evidence="2 3">
    <name type="scientific">Juglans regia</name>
    <name type="common">English walnut</name>
    <dbReference type="NCBI Taxonomy" id="51240"/>
    <lineage>
        <taxon>Eukaryota</taxon>
        <taxon>Viridiplantae</taxon>
        <taxon>Streptophyta</taxon>
        <taxon>Embryophyta</taxon>
        <taxon>Tracheophyta</taxon>
        <taxon>Spermatophyta</taxon>
        <taxon>Magnoliopsida</taxon>
        <taxon>eudicotyledons</taxon>
        <taxon>Gunneridae</taxon>
        <taxon>Pentapetalae</taxon>
        <taxon>rosids</taxon>
        <taxon>fabids</taxon>
        <taxon>Fagales</taxon>
        <taxon>Juglandaceae</taxon>
        <taxon>Juglans</taxon>
    </lineage>
</organism>
<dbReference type="Pfam" id="PF04572">
    <property type="entry name" value="Gb3_synth"/>
    <property type="match status" value="1"/>
</dbReference>
<feature type="region of interest" description="Disordered" evidence="1">
    <location>
        <begin position="58"/>
        <end position="107"/>
    </location>
</feature>
<dbReference type="InterPro" id="IPR029044">
    <property type="entry name" value="Nucleotide-diphossugar_trans"/>
</dbReference>
<evidence type="ECO:0000313" key="2">
    <source>
        <dbReference type="Proteomes" id="UP000235220"/>
    </source>
</evidence>
<protein>
    <submittedName>
        <fullName evidence="3">Uncharacterized protein At4g19900-like</fullName>
    </submittedName>
</protein>
<dbReference type="PANTHER" id="PTHR47213">
    <property type="entry name" value="OS07G0567300 PROTEIN"/>
    <property type="match status" value="1"/>
</dbReference>
<dbReference type="Pfam" id="PF04488">
    <property type="entry name" value="Gly_transf_sug"/>
    <property type="match status" value="1"/>
</dbReference>
<keyword evidence="2" id="KW-1185">Reference proteome</keyword>
<sequence length="721" mass="82572">MLRNLRIRRRPRYGVQVCAVISALLLLLSVSLLYSSLSHTQSHPYRNHFYTRSQNDIDSTPILSDSQHEGVSTSEDKVDELDIVEEEQQQHDEAEDEDDNDQSDQHRASGYFFDHLSGAIRRAIGKRSIDQWDDDWLGIMIGSSMDDRSKAAIGSDDVPVDEMVRRKVTELVSIEDALLVKLTGRGRASPLREGWGDWFDKKRDFLRRDRMFKSNVEALNPLNNPMLQDPDGVGVTTLTRGDRLAQKWWLNQFRRPPFLAKKPLSVSEVNSKLKPKENHIGFGVASKESDSSFNGSGGDLRLRTEVKRAERRTLYENVNVDNGLNGRRIINTEDEVLNLSDRIDSKRTEHRTSVQDVGNGLTSYTIIGSSNRDLSSSKKIDRLNGELGRHNGGGLDDVDNDLVGGKTEFSGHIYADGRRWGYYPGLHPRLSFSDFIYAFFRKEKCDMRVFMVWNSPPWMYGVRHQRGLDSLLSWHRDACVVVFSETIELDFFKYSLVNDGYKVAVAMPNLDELLKDTPTHVFASVWFEWRKTKFYCTHYSELVRLAALYKYGGIYLDSDIIILKPLSVLNNIVGMEDHLTGSSLNGAVMAFRKHSSFIMECLKEFYMTYDDTRLRWNGADLLTRVAKKFLSLENTSTKQLELNVQASFTFFPISSQHITRYFSTPATETEKAQQDALFRKILNESLTFHFWNSMTSALIPETDSLVSKLIDHHCIHCFDVL</sequence>
<dbReference type="InterPro" id="IPR007652">
    <property type="entry name" value="A1-4-GlycosylTfrase_dom"/>
</dbReference>
<feature type="compositionally biased region" description="Acidic residues" evidence="1">
    <location>
        <begin position="77"/>
        <end position="102"/>
    </location>
</feature>
<dbReference type="PANTHER" id="PTHR47213:SF1">
    <property type="entry name" value="OS07G0567300 PROTEIN"/>
    <property type="match status" value="1"/>
</dbReference>
<accession>A0A2I4DWM0</accession>
<dbReference type="SUPFAM" id="SSF53448">
    <property type="entry name" value="Nucleotide-diphospho-sugar transferases"/>
    <property type="match status" value="1"/>
</dbReference>
<name>A0A2I4DWM0_JUGRE</name>
<dbReference type="RefSeq" id="XP_018811546.1">
    <property type="nucleotide sequence ID" value="XM_018956001.2"/>
</dbReference>
<feature type="compositionally biased region" description="Polar residues" evidence="1">
    <location>
        <begin position="58"/>
        <end position="73"/>
    </location>
</feature>
<dbReference type="STRING" id="51240.A0A2I4DWM0"/>
<evidence type="ECO:0000313" key="3">
    <source>
        <dbReference type="RefSeq" id="XP_018811546.1"/>
    </source>
</evidence>
<evidence type="ECO:0000256" key="1">
    <source>
        <dbReference type="SAM" id="MobiDB-lite"/>
    </source>
</evidence>
<dbReference type="AlphaFoldDB" id="A0A2I4DWM0"/>
<gene>
    <name evidence="3" type="primary">LOC108984147</name>
</gene>
<dbReference type="OrthoDB" id="409543at2759"/>
<dbReference type="Gene3D" id="3.90.550.20">
    <property type="match status" value="1"/>
</dbReference>
<dbReference type="InterPro" id="IPR044789">
    <property type="entry name" value="Put_A1-4-GlycosylTfrase_plant"/>
</dbReference>
<dbReference type="GeneID" id="108984147"/>
<proteinExistence type="predicted"/>
<dbReference type="FunCoup" id="A0A2I4DWM0">
    <property type="interactions" value="2908"/>
</dbReference>
<dbReference type="KEGG" id="jre:108984147"/>